<dbReference type="Gene3D" id="1.20.1560.10">
    <property type="entry name" value="ABC transporter type 1, transmembrane domain"/>
    <property type="match status" value="1"/>
</dbReference>
<evidence type="ECO:0000256" key="5">
    <source>
        <dbReference type="ARBA" id="ARBA00022737"/>
    </source>
</evidence>
<dbReference type="GO" id="GO:0005524">
    <property type="term" value="F:ATP binding"/>
    <property type="evidence" value="ECO:0007669"/>
    <property type="project" value="UniProtKB-KW"/>
</dbReference>
<dbReference type="InterPro" id="IPR003439">
    <property type="entry name" value="ABC_transporter-like_ATP-bd"/>
</dbReference>
<dbReference type="InterPro" id="IPR027417">
    <property type="entry name" value="P-loop_NTPase"/>
</dbReference>
<evidence type="ECO:0000256" key="6">
    <source>
        <dbReference type="ARBA" id="ARBA00022741"/>
    </source>
</evidence>
<keyword evidence="7" id="KW-0067">ATP-binding</keyword>
<keyword evidence="6" id="KW-0547">Nucleotide-binding</keyword>
<keyword evidence="4" id="KW-0812">Transmembrane</keyword>
<protein>
    <recommendedName>
        <fullName evidence="12">ABC transporter domain-containing protein</fullName>
    </recommendedName>
</protein>
<keyword evidence="5" id="KW-0677">Repeat</keyword>
<keyword evidence="8" id="KW-1278">Translocase</keyword>
<comment type="subcellular location">
    <subcellularLocation>
        <location evidence="1">Membrane</location>
        <topology evidence="1">Multi-pass membrane protein</topology>
    </subcellularLocation>
</comment>
<feature type="non-terminal residue" evidence="13">
    <location>
        <position position="1"/>
    </location>
</feature>
<name>A0A8S3GAD5_9BILA</name>
<dbReference type="InterPro" id="IPR036640">
    <property type="entry name" value="ABC1_TM_sf"/>
</dbReference>
<evidence type="ECO:0000256" key="9">
    <source>
        <dbReference type="ARBA" id="ARBA00022989"/>
    </source>
</evidence>
<organism evidence="13 14">
    <name type="scientific">Rotaria magnacalcarata</name>
    <dbReference type="NCBI Taxonomy" id="392030"/>
    <lineage>
        <taxon>Eukaryota</taxon>
        <taxon>Metazoa</taxon>
        <taxon>Spiralia</taxon>
        <taxon>Gnathifera</taxon>
        <taxon>Rotifera</taxon>
        <taxon>Eurotatoria</taxon>
        <taxon>Bdelloidea</taxon>
        <taxon>Philodinida</taxon>
        <taxon>Philodinidae</taxon>
        <taxon>Rotaria</taxon>
    </lineage>
</organism>
<dbReference type="SUPFAM" id="SSF52540">
    <property type="entry name" value="P-loop containing nucleoside triphosphate hydrolases"/>
    <property type="match status" value="1"/>
</dbReference>
<feature type="domain" description="ABC transporter" evidence="12">
    <location>
        <begin position="51"/>
        <end position="290"/>
    </location>
</feature>
<proteinExistence type="inferred from homology"/>
<sequence>SMSVGRSTSSMPDYTVAKAATERILTFLDQISAIDPYNDKDLKPNSFEGNIEFRDVDFAYPTRAKHRILDKFNLTCLQGQTTALIGSSGCGKSTIISLLLRFYDSTNGHIFLDGQDLRTINISWLRSIIGFVQQEPILFDRTIAENIAYGINDRKVSYREIHEVAIQANIHEEILKFPQGYETNCGNVGNTQFAGGQKQRIAIARALLQKPKILLLDEATSALDNETERIVQEAIDKARQNRTCLTIAHRLTTIQNSEKIVVVDGGSVREEGQHEELLRKRGFYYRLQRVAQQ</sequence>
<keyword evidence="9" id="KW-1133">Transmembrane helix</keyword>
<evidence type="ECO:0000313" key="13">
    <source>
        <dbReference type="EMBL" id="CAF5156237.1"/>
    </source>
</evidence>
<dbReference type="PANTHER" id="PTHR43394:SF1">
    <property type="entry name" value="ATP-BINDING CASSETTE SUB-FAMILY B MEMBER 10, MITOCHONDRIAL"/>
    <property type="match status" value="1"/>
</dbReference>
<dbReference type="EMBL" id="CAJOBJ010293899">
    <property type="protein sequence ID" value="CAF5156237.1"/>
    <property type="molecule type" value="Genomic_DNA"/>
</dbReference>
<evidence type="ECO:0000256" key="3">
    <source>
        <dbReference type="ARBA" id="ARBA00022448"/>
    </source>
</evidence>
<dbReference type="Gene3D" id="3.40.50.300">
    <property type="entry name" value="P-loop containing nucleotide triphosphate hydrolases"/>
    <property type="match status" value="1"/>
</dbReference>
<evidence type="ECO:0000256" key="10">
    <source>
        <dbReference type="ARBA" id="ARBA00023136"/>
    </source>
</evidence>
<dbReference type="FunFam" id="3.40.50.300:FF:000479">
    <property type="entry name" value="Multidrug resistance protein 1A"/>
    <property type="match status" value="1"/>
</dbReference>
<dbReference type="InterPro" id="IPR039421">
    <property type="entry name" value="Type_1_exporter"/>
</dbReference>
<reference evidence="13" key="1">
    <citation type="submission" date="2021-02" db="EMBL/GenBank/DDBJ databases">
        <authorList>
            <person name="Nowell W R."/>
        </authorList>
    </citation>
    <scope>NUCLEOTIDE SEQUENCE</scope>
</reference>
<evidence type="ECO:0000256" key="7">
    <source>
        <dbReference type="ARBA" id="ARBA00022840"/>
    </source>
</evidence>
<evidence type="ECO:0000259" key="12">
    <source>
        <dbReference type="PROSITE" id="PS50893"/>
    </source>
</evidence>
<keyword evidence="11" id="KW-0325">Glycoprotein</keyword>
<keyword evidence="10" id="KW-0472">Membrane</keyword>
<evidence type="ECO:0000256" key="11">
    <source>
        <dbReference type="ARBA" id="ARBA00023180"/>
    </source>
</evidence>
<evidence type="ECO:0000313" key="14">
    <source>
        <dbReference type="Proteomes" id="UP000681720"/>
    </source>
</evidence>
<dbReference type="GO" id="GO:0016887">
    <property type="term" value="F:ATP hydrolysis activity"/>
    <property type="evidence" value="ECO:0007669"/>
    <property type="project" value="InterPro"/>
</dbReference>
<keyword evidence="3" id="KW-0813">Transport</keyword>
<evidence type="ECO:0000256" key="1">
    <source>
        <dbReference type="ARBA" id="ARBA00004141"/>
    </source>
</evidence>
<dbReference type="SMART" id="SM00382">
    <property type="entry name" value="AAA"/>
    <property type="match status" value="1"/>
</dbReference>
<evidence type="ECO:0000256" key="2">
    <source>
        <dbReference type="ARBA" id="ARBA00007577"/>
    </source>
</evidence>
<dbReference type="PANTHER" id="PTHR43394">
    <property type="entry name" value="ATP-DEPENDENT PERMEASE MDL1, MITOCHONDRIAL"/>
    <property type="match status" value="1"/>
</dbReference>
<dbReference type="Proteomes" id="UP000681720">
    <property type="component" value="Unassembled WGS sequence"/>
</dbReference>
<dbReference type="InterPro" id="IPR003593">
    <property type="entry name" value="AAA+_ATPase"/>
</dbReference>
<evidence type="ECO:0000256" key="8">
    <source>
        <dbReference type="ARBA" id="ARBA00022967"/>
    </source>
</evidence>
<dbReference type="GO" id="GO:0090374">
    <property type="term" value="P:oligopeptide export from mitochondrion"/>
    <property type="evidence" value="ECO:0007669"/>
    <property type="project" value="TreeGrafter"/>
</dbReference>
<dbReference type="Pfam" id="PF00005">
    <property type="entry name" value="ABC_tran"/>
    <property type="match status" value="1"/>
</dbReference>
<gene>
    <name evidence="13" type="ORF">GIL414_LOCUS65423</name>
</gene>
<dbReference type="GO" id="GO:0005743">
    <property type="term" value="C:mitochondrial inner membrane"/>
    <property type="evidence" value="ECO:0007669"/>
    <property type="project" value="TreeGrafter"/>
</dbReference>
<dbReference type="PROSITE" id="PS50893">
    <property type="entry name" value="ABC_TRANSPORTER_2"/>
    <property type="match status" value="1"/>
</dbReference>
<evidence type="ECO:0000256" key="4">
    <source>
        <dbReference type="ARBA" id="ARBA00022692"/>
    </source>
</evidence>
<comment type="similarity">
    <text evidence="2">Belongs to the ABC transporter superfamily. ABCB family. Multidrug resistance exporter (TC 3.A.1.201) subfamily.</text>
</comment>
<dbReference type="GO" id="GO:0015421">
    <property type="term" value="F:ABC-type oligopeptide transporter activity"/>
    <property type="evidence" value="ECO:0007669"/>
    <property type="project" value="TreeGrafter"/>
</dbReference>
<dbReference type="AlphaFoldDB" id="A0A8S3GAD5"/>
<dbReference type="CDD" id="cd03249">
    <property type="entry name" value="ABC_MTABC3_MDL1_MDL2"/>
    <property type="match status" value="1"/>
</dbReference>
<dbReference type="InterPro" id="IPR017871">
    <property type="entry name" value="ABC_transporter-like_CS"/>
</dbReference>
<dbReference type="PROSITE" id="PS00211">
    <property type="entry name" value="ABC_TRANSPORTER_1"/>
    <property type="match status" value="1"/>
</dbReference>
<accession>A0A8S3GAD5</accession>
<comment type="caution">
    <text evidence="13">The sequence shown here is derived from an EMBL/GenBank/DDBJ whole genome shotgun (WGS) entry which is preliminary data.</text>
</comment>